<dbReference type="VEuPathDB" id="TriTrypDB:TcIL3000_10_13830"/>
<protein>
    <submittedName>
        <fullName evidence="1">Uncharacterized protein TCIL3000_10_13830</fullName>
    </submittedName>
</protein>
<reference evidence="1" key="1">
    <citation type="journal article" date="2012" name="Proc. Natl. Acad. Sci. U.S.A.">
        <title>Antigenic diversity is generated by distinct evolutionary mechanisms in African trypanosome species.</title>
        <authorList>
            <person name="Jackson A.P."/>
            <person name="Berry A."/>
            <person name="Aslett M."/>
            <person name="Allison H.C."/>
            <person name="Burton P."/>
            <person name="Vavrova-Anderson J."/>
            <person name="Brown R."/>
            <person name="Browne H."/>
            <person name="Corton N."/>
            <person name="Hauser H."/>
            <person name="Gamble J."/>
            <person name="Gilderthorp R."/>
            <person name="Marcello L."/>
            <person name="McQuillan J."/>
            <person name="Otto T.D."/>
            <person name="Quail M.A."/>
            <person name="Sanders M.J."/>
            <person name="van Tonder A."/>
            <person name="Ginger M.L."/>
            <person name="Field M.C."/>
            <person name="Barry J.D."/>
            <person name="Hertz-Fowler C."/>
            <person name="Berriman M."/>
        </authorList>
    </citation>
    <scope>NUCLEOTIDE SEQUENCE</scope>
    <source>
        <strain evidence="1">IL3000</strain>
    </source>
</reference>
<name>G0UYY0_TRYCI</name>
<dbReference type="InterPro" id="IPR023214">
    <property type="entry name" value="HAD_sf"/>
</dbReference>
<organism evidence="1">
    <name type="scientific">Trypanosoma congolense (strain IL3000)</name>
    <dbReference type="NCBI Taxonomy" id="1068625"/>
    <lineage>
        <taxon>Eukaryota</taxon>
        <taxon>Discoba</taxon>
        <taxon>Euglenozoa</taxon>
        <taxon>Kinetoplastea</taxon>
        <taxon>Metakinetoplastina</taxon>
        <taxon>Trypanosomatida</taxon>
        <taxon>Trypanosomatidae</taxon>
        <taxon>Trypanosoma</taxon>
        <taxon>Nannomonas</taxon>
    </lineage>
</organism>
<dbReference type="Gene3D" id="3.40.50.1000">
    <property type="entry name" value="HAD superfamily/HAD-like"/>
    <property type="match status" value="1"/>
</dbReference>
<dbReference type="EMBL" id="HE575323">
    <property type="protein sequence ID" value="CCC94598.1"/>
    <property type="molecule type" value="Genomic_DNA"/>
</dbReference>
<gene>
    <name evidence="1" type="ORF">TCIL3000_10_13830</name>
</gene>
<dbReference type="AlphaFoldDB" id="G0UYY0"/>
<sequence>MKNVFRLLPCEQDDTLGRSCAANKVAITDVWIPVQLLRPPRKKDDSPIAIPPGTAVVLLNHTTGCLVTRRSDILSLVPVLFASEQNFCIPPSTIPRDCTLFARAAKGMSNKRVPAGISIMHRSITAEQALAEGSCIAESDSQSTASKKKVKLERDVATGSVVTVATTTDTAVERANKRRRSDALFEESLHSVLATMRGGGGTHRDDIIIKETLENLHRVRSAPPLHFVTHNKRVTSLNVMGLVWHIPDERVIYRIFRQYDKGENCSAFAYTDSSRTVAAFMIDDVLLRRECLGAGAGGESTKWSVTDARLPATAGVLAERGYRIVLVDHYPSLHHGNLYALESRLQPIVELCKQHFTWDVTVVLSVVSHISAASRRDMAPFVLPNSGLWDFFTTQLNGGLRPDGRSILVGPRASAGEEVRKFSCQGVMEAEFAKNCGLRYCDAATVVEGQI</sequence>
<accession>G0UYY0</accession>
<proteinExistence type="predicted"/>
<evidence type="ECO:0000313" key="1">
    <source>
        <dbReference type="EMBL" id="CCC94598.1"/>
    </source>
</evidence>